<proteinExistence type="predicted"/>
<dbReference type="EnsemblPlants" id="AVESA.00010b.r2.5AG0858920.1">
    <property type="protein sequence ID" value="AVESA.00010b.r2.5AG0858920.1.CDS"/>
    <property type="gene ID" value="AVESA.00010b.r2.5AG0858920"/>
</dbReference>
<dbReference type="Proteomes" id="UP001732700">
    <property type="component" value="Chromosome 5A"/>
</dbReference>
<reference evidence="1" key="2">
    <citation type="submission" date="2025-09" db="UniProtKB">
        <authorList>
            <consortium name="EnsemblPlants"/>
        </authorList>
    </citation>
    <scope>IDENTIFICATION</scope>
</reference>
<name>A0ACD5XPB9_AVESA</name>
<evidence type="ECO:0000313" key="2">
    <source>
        <dbReference type="Proteomes" id="UP001732700"/>
    </source>
</evidence>
<reference evidence="1" key="1">
    <citation type="submission" date="2021-05" db="EMBL/GenBank/DDBJ databases">
        <authorList>
            <person name="Scholz U."/>
            <person name="Mascher M."/>
            <person name="Fiebig A."/>
        </authorList>
    </citation>
    <scope>NUCLEOTIDE SEQUENCE [LARGE SCALE GENOMIC DNA]</scope>
</reference>
<accession>A0ACD5XPB9</accession>
<sequence>MEHLWEFEEEPLAVLADPSPTTDDSVQGRGTGNEAPSRETWGVISTSLGTMRPLVGKLDKLLLAHPNNDRMLLLSNRVKQISSYIDELSEVEDPPRTAKCWMNEARGLSYDMEDYIDNSLLFVLQPHVYEDMEVDEPTAAMVSKFCKYVQEAIERYKVYVEPSSTQTRRFVSLGPMLPTSYEDIVIDGRMNEFINSFTKDDDKDLKVVSVLGSACLGKTTLTRVLYNKLGNKYNSRAFVRVSRKPDTKRIFREMLWQLQQREPPEYRNEVDLIDNIKKYLRNKRYLIIIDDIWDSSVWDIIDDALPKGSHRSRIVTTTQIKDVALTCCSHQSKLVFEMKPLDDDHSRELFFNKVFGSECDCPEIFQEISNKIVEICGGLPLATMSIASLLASQPVITEDLLEHIHESLSSYFSGSSTLERTRQALNLSFNNLPHYLKTCLLSIGMYPEGYTFFNDDLVKQWNAEGFIDTTKGQDAKKVAESYLHELIGRRFIQPIRINYNDEVLTCAVLDTVHDLIAQKSAEENFIVAIDSSQKNVALSRKAHRLSLLFGDARYAKIPTNITKSQLRSLNFFGILECMPCITEYKLLRVLVLQISVHGGEDNPVDLTGISELIHLRYLKIGCGICIKLPTDGLKCLETLDIADAIVISSSREISVPRLLHLSLPIDFFNGSLKYPDSRAWSMWEAGRLNYLEDLYITFSSIDFPEQEGDYLGTLIQGHGNLRTAVFSHGSKGKTNVFRDTIAITSKPSNVMITSGASLLQRFECSRASGITFFRIPKWIKDLENLCILKISVSILEISCLDTLNGLHALASLSLCVRRETLERIIFDKAGFSALKCFNLRFRTGIPWIKFEKDTMPNLWKLKLVFNAIPRMDGHFFYVSSRSGQLEQYKHCNALIDIEHMPSLRETYAKFGGAAADLERIKTMGISIDPRNPTIAMQLVDSGSYGDQQGEKDLADETLYKARAERRSAESLHVFTLDELMSATSNFSMGHFQGYYKSNLNITRRFCRPGVYSGSFDRNLWPGLEPQKIVVKCINKFSNGHEWMMVDQTELEYLGTVCHPNVVKLLGFCDYYEHRMLVYEDTPKKSLEQYLCQDDRELPWLTRLKIAVGTAKGLAFLHEADKPMVHGDSKASRGILLDKNQNAKLFGYSLVNENSADSLMGKSDVFNFGAVLLELLAGRKKIDERPLADLPSIGEGRDSSEDWWRPYLSREDKMHHIIDPRMKGKYPWHAASSTATMVRRCLHSVPEKRPSMRDVVQALEPLLLLIVSEKPSETIINRTNNVPPAAGGNDDEAAGGGGPSSRIQLDLINLKKVASIYHPHEFTLGELMSATGNFSKENLLGEADFGHIYKGAIDSEHMVAVMKLRPNCDDWLVPRDWQRELQLLESTSHPHLVRLLGYCDQDDDFALVYEYVHRGFLSEINLCQSMPWLTRLNIAVGVAKGLAFLLESREQMIYYTGFNASSVVLGSDYTAKLWGFGPAKQNDATVPARMTTEVYNFGVLLLELLAGQQASNNTRLGPEIDMVEWWRPYLSRQDKLQQHVIDPRLKGQYSVLATWSTAAIVRRCLYIAPEKRPSMRGIVEALEPLLLLIDDDEPPQTKKAGGNEQHDRVGRRPGTGNDNKRRKSTIQPDDVAPRYPWEWTGWHIFTLDELMYATSNLSEENLIGEADFGHIYKGAIDGDDGKLMVAVMKLRPDYDDWLVPSDWLMELNRLDSRSQPHLVKLLGYCHEHRHCLLVYEYMSRGSLSDINVLSSIPWLTRLEIAVGAAKGLSFVHESKSGKKKEYPRHRKEENSRNQMIYYTGFTASNIVLASDYTAKLWGFGPAKENDVMVPARMQTDVYNFGVLLLELLAGRPLVEEKRVDPEIDLGEWLFSCMDQSYLQNIIDPCLQGKCSVHAALSTANIAWRCLQRVSEKRPSIWNVAYDLEPLLELVQEES</sequence>
<protein>
    <submittedName>
        <fullName evidence="1">Uncharacterized protein</fullName>
    </submittedName>
</protein>
<evidence type="ECO:0000313" key="1">
    <source>
        <dbReference type="EnsemblPlants" id="AVESA.00010b.r2.5AG0858920.1.CDS"/>
    </source>
</evidence>
<organism evidence="1 2">
    <name type="scientific">Avena sativa</name>
    <name type="common">Oat</name>
    <dbReference type="NCBI Taxonomy" id="4498"/>
    <lineage>
        <taxon>Eukaryota</taxon>
        <taxon>Viridiplantae</taxon>
        <taxon>Streptophyta</taxon>
        <taxon>Embryophyta</taxon>
        <taxon>Tracheophyta</taxon>
        <taxon>Spermatophyta</taxon>
        <taxon>Magnoliopsida</taxon>
        <taxon>Liliopsida</taxon>
        <taxon>Poales</taxon>
        <taxon>Poaceae</taxon>
        <taxon>BOP clade</taxon>
        <taxon>Pooideae</taxon>
        <taxon>Poodae</taxon>
        <taxon>Poeae</taxon>
        <taxon>Poeae Chloroplast Group 1 (Aveneae type)</taxon>
        <taxon>Aveninae</taxon>
        <taxon>Avena</taxon>
    </lineage>
</organism>
<keyword evidence="2" id="KW-1185">Reference proteome</keyword>